<sequence>MSVIIIKVALIIYGAAMCLALFRLLKGPSLPDRVVAFDTIGVITMSSVAIIGVLYETQVYLEAVLIIGVLAFISTIATSRFIERGVIFERKRHK</sequence>
<dbReference type="NCBIfam" id="NF009248">
    <property type="entry name" value="PRK12600.1"/>
    <property type="match status" value="1"/>
</dbReference>
<keyword evidence="4 8" id="KW-1003">Cell membrane</keyword>
<dbReference type="GO" id="GO:0005886">
    <property type="term" value="C:plasma membrane"/>
    <property type="evidence" value="ECO:0007669"/>
    <property type="project" value="UniProtKB-SubCell"/>
</dbReference>
<dbReference type="RefSeq" id="WP_133432033.1">
    <property type="nucleotide sequence ID" value="NZ_CP092172.1"/>
</dbReference>
<dbReference type="EMBL" id="SCWA01000010">
    <property type="protein sequence ID" value="TDL97727.1"/>
    <property type="molecule type" value="Genomic_DNA"/>
</dbReference>
<dbReference type="OrthoDB" id="9799958at2"/>
<accession>A0A4R6BD99</accession>
<evidence type="ECO:0000256" key="3">
    <source>
        <dbReference type="ARBA" id="ARBA00022448"/>
    </source>
</evidence>
<keyword evidence="6 9" id="KW-1133">Transmembrane helix</keyword>
<evidence type="ECO:0000256" key="5">
    <source>
        <dbReference type="ARBA" id="ARBA00022692"/>
    </source>
</evidence>
<dbReference type="GO" id="GO:0015385">
    <property type="term" value="F:sodium:proton antiporter activity"/>
    <property type="evidence" value="ECO:0007669"/>
    <property type="project" value="TreeGrafter"/>
</dbReference>
<evidence type="ECO:0000313" key="10">
    <source>
        <dbReference type="EMBL" id="TDL97727.1"/>
    </source>
</evidence>
<dbReference type="Proteomes" id="UP000295310">
    <property type="component" value="Unassembled WGS sequence"/>
</dbReference>
<keyword evidence="5 9" id="KW-0812">Transmembrane</keyword>
<keyword evidence="11" id="KW-1185">Reference proteome</keyword>
<evidence type="ECO:0000256" key="4">
    <source>
        <dbReference type="ARBA" id="ARBA00022475"/>
    </source>
</evidence>
<reference evidence="10 11" key="1">
    <citation type="submission" date="2019-01" db="EMBL/GenBank/DDBJ databases">
        <title>Draft genome sequences of the type strains of six Macrococcus species.</title>
        <authorList>
            <person name="Mazhar S."/>
            <person name="Altermann E."/>
            <person name="Hill C."/>
            <person name="Mcauliffe O."/>
        </authorList>
    </citation>
    <scope>NUCLEOTIDE SEQUENCE [LARGE SCALE GENOMIC DNA]</scope>
    <source>
        <strain evidence="10 11">CCM4811</strain>
    </source>
</reference>
<feature type="transmembrane region" description="Helical" evidence="9">
    <location>
        <begin position="61"/>
        <end position="82"/>
    </location>
</feature>
<dbReference type="InterPro" id="IPR007208">
    <property type="entry name" value="MrpF/PhaF-like"/>
</dbReference>
<keyword evidence="7 8" id="KW-0472">Membrane</keyword>
<organism evidence="10 11">
    <name type="scientific">Macrococcus brunensis</name>
    <dbReference type="NCBI Taxonomy" id="198483"/>
    <lineage>
        <taxon>Bacteria</taxon>
        <taxon>Bacillati</taxon>
        <taxon>Bacillota</taxon>
        <taxon>Bacilli</taxon>
        <taxon>Bacillales</taxon>
        <taxon>Staphylococcaceae</taxon>
        <taxon>Macrococcus</taxon>
    </lineage>
</organism>
<evidence type="ECO:0000256" key="9">
    <source>
        <dbReference type="SAM" id="Phobius"/>
    </source>
</evidence>
<feature type="transmembrane region" description="Helical" evidence="9">
    <location>
        <begin position="6"/>
        <end position="25"/>
    </location>
</feature>
<comment type="similarity">
    <text evidence="2 8">Belongs to the CPA3 antiporters (TC 2.A.63) subunit F family.</text>
</comment>
<evidence type="ECO:0000256" key="8">
    <source>
        <dbReference type="PIRNR" id="PIRNR028784"/>
    </source>
</evidence>
<evidence type="ECO:0000256" key="7">
    <source>
        <dbReference type="ARBA" id="ARBA00023136"/>
    </source>
</evidence>
<evidence type="ECO:0000313" key="11">
    <source>
        <dbReference type="Proteomes" id="UP000295310"/>
    </source>
</evidence>
<evidence type="ECO:0000256" key="6">
    <source>
        <dbReference type="ARBA" id="ARBA00022989"/>
    </source>
</evidence>
<dbReference type="PANTHER" id="PTHR34702">
    <property type="entry name" value="NA(+)/H(+) ANTIPORTER SUBUNIT F1"/>
    <property type="match status" value="1"/>
</dbReference>
<dbReference type="Pfam" id="PF04066">
    <property type="entry name" value="MrpF_PhaF"/>
    <property type="match status" value="1"/>
</dbReference>
<protein>
    <submittedName>
        <fullName evidence="10">Na(+)/H(+) antiporter subunit F1</fullName>
    </submittedName>
</protein>
<dbReference type="PIRSF" id="PIRSF028784">
    <property type="entry name" value="MrpF"/>
    <property type="match status" value="1"/>
</dbReference>
<comment type="caution">
    <text evidence="10">The sequence shown here is derived from an EMBL/GenBank/DDBJ whole genome shotgun (WGS) entry which is preliminary data.</text>
</comment>
<feature type="transmembrane region" description="Helical" evidence="9">
    <location>
        <begin position="34"/>
        <end position="55"/>
    </location>
</feature>
<keyword evidence="8" id="KW-0406">Ion transport</keyword>
<evidence type="ECO:0000256" key="2">
    <source>
        <dbReference type="ARBA" id="ARBA00009212"/>
    </source>
</evidence>
<keyword evidence="8" id="KW-0050">Antiport</keyword>
<keyword evidence="3 8" id="KW-0813">Transport</keyword>
<dbReference type="AlphaFoldDB" id="A0A4R6BD99"/>
<gene>
    <name evidence="10" type="ORF">ERX27_06530</name>
</gene>
<comment type="subcellular location">
    <subcellularLocation>
        <location evidence="1 8">Cell membrane</location>
        <topology evidence="1 8">Multi-pass membrane protein</topology>
    </subcellularLocation>
</comment>
<proteinExistence type="inferred from homology"/>
<name>A0A4R6BD99_9STAP</name>
<evidence type="ECO:0000256" key="1">
    <source>
        <dbReference type="ARBA" id="ARBA00004651"/>
    </source>
</evidence>
<dbReference type="PANTHER" id="PTHR34702:SF1">
    <property type="entry name" value="NA(+)_H(+) ANTIPORTER SUBUNIT F"/>
    <property type="match status" value="1"/>
</dbReference>